<organism evidence="2 3">
    <name type="scientific">Sphingomonas jatrophae</name>
    <dbReference type="NCBI Taxonomy" id="1166337"/>
    <lineage>
        <taxon>Bacteria</taxon>
        <taxon>Pseudomonadati</taxon>
        <taxon>Pseudomonadota</taxon>
        <taxon>Alphaproteobacteria</taxon>
        <taxon>Sphingomonadales</taxon>
        <taxon>Sphingomonadaceae</taxon>
        <taxon>Sphingomonas</taxon>
    </lineage>
</organism>
<dbReference type="Gene3D" id="3.10.450.50">
    <property type="match status" value="1"/>
</dbReference>
<dbReference type="CDD" id="cd00531">
    <property type="entry name" value="NTF2_like"/>
    <property type="match status" value="1"/>
</dbReference>
<dbReference type="EMBL" id="FOZG01000003">
    <property type="protein sequence ID" value="SFS10385.1"/>
    <property type="molecule type" value="Genomic_DNA"/>
</dbReference>
<feature type="domain" description="SnoaL-like" evidence="1">
    <location>
        <begin position="5"/>
        <end position="128"/>
    </location>
</feature>
<dbReference type="RefSeq" id="WP_165611338.1">
    <property type="nucleotide sequence ID" value="NZ_FOZG01000003.1"/>
</dbReference>
<dbReference type="SUPFAM" id="SSF54427">
    <property type="entry name" value="NTF2-like"/>
    <property type="match status" value="1"/>
</dbReference>
<dbReference type="InterPro" id="IPR037401">
    <property type="entry name" value="SnoaL-like"/>
</dbReference>
<dbReference type="STRING" id="1166337.SAMN05192580_3409"/>
<accession>A0A1I6M3U6</accession>
<proteinExistence type="predicted"/>
<gene>
    <name evidence="2" type="ORF">SAMN05192580_3409</name>
</gene>
<dbReference type="InterPro" id="IPR032710">
    <property type="entry name" value="NTF2-like_dom_sf"/>
</dbReference>
<evidence type="ECO:0000313" key="3">
    <source>
        <dbReference type="Proteomes" id="UP000198824"/>
    </source>
</evidence>
<reference evidence="2 3" key="1">
    <citation type="submission" date="2016-10" db="EMBL/GenBank/DDBJ databases">
        <authorList>
            <person name="de Groot N.N."/>
        </authorList>
    </citation>
    <scope>NUCLEOTIDE SEQUENCE [LARGE SCALE GENOMIC DNA]</scope>
    <source>
        <strain evidence="2 3">S5-249</strain>
    </source>
</reference>
<evidence type="ECO:0000313" key="2">
    <source>
        <dbReference type="EMBL" id="SFS10385.1"/>
    </source>
</evidence>
<evidence type="ECO:0000259" key="1">
    <source>
        <dbReference type="Pfam" id="PF13577"/>
    </source>
</evidence>
<name>A0A1I6M3U6_9SPHN</name>
<dbReference type="Proteomes" id="UP000198824">
    <property type="component" value="Unassembled WGS sequence"/>
</dbReference>
<protein>
    <submittedName>
        <fullName evidence="2">SnoaL-like domain-containing protein</fullName>
    </submittedName>
</protein>
<dbReference type="Pfam" id="PF13577">
    <property type="entry name" value="SnoaL_4"/>
    <property type="match status" value="1"/>
</dbReference>
<sequence length="165" mass="18270">MSTLQTVADRIDIADLMARYARAVDRCDAALFDTVWAPGAIVDYGEGPEDAAQWSLGLLGRLRAMERTQHALSNSLVDLAGDHASAETMCTAYHQLTVDGQAQQMIVGGRYLDRLVRTREGWRIAERRYVMDWNEIAPSTCEIGSGRFARFSRTGARAPDDPSYA</sequence>
<dbReference type="AlphaFoldDB" id="A0A1I6M3U6"/>
<keyword evidence="3" id="KW-1185">Reference proteome</keyword>